<reference evidence="6" key="2">
    <citation type="submission" date="2023-11" db="UniProtKB">
        <authorList>
            <consortium name="WormBaseParasite"/>
        </authorList>
    </citation>
    <scope>IDENTIFICATION</scope>
</reference>
<dbReference type="InterPro" id="IPR009449">
    <property type="entry name" value="Sec2_N"/>
</dbReference>
<dbReference type="Pfam" id="PF06428">
    <property type="entry name" value="Sec2p"/>
    <property type="match status" value="1"/>
</dbReference>
<evidence type="ECO:0000313" key="6">
    <source>
        <dbReference type="WBParaSite" id="SRDH1_54830.1"/>
    </source>
</evidence>
<dbReference type="SUPFAM" id="SSF144284">
    <property type="entry name" value="Sec2 N-terminal region"/>
    <property type="match status" value="1"/>
</dbReference>
<dbReference type="WBParaSite" id="SRDH1_54830.1">
    <property type="protein sequence ID" value="SRDH1_54830.1"/>
    <property type="gene ID" value="SRDH1_54830"/>
</dbReference>
<keyword evidence="5" id="KW-1185">Reference proteome</keyword>
<comment type="similarity">
    <text evidence="2">Belongs to the SEC2 family.</text>
</comment>
<dbReference type="GO" id="GO:0005085">
    <property type="term" value="F:guanyl-nucleotide exchange factor activity"/>
    <property type="evidence" value="ECO:0007669"/>
    <property type="project" value="InterPro"/>
</dbReference>
<dbReference type="Pfam" id="PF25555">
    <property type="entry name" value="RAB3A-like_C"/>
    <property type="match status" value="1"/>
</dbReference>
<dbReference type="Proteomes" id="UP000050792">
    <property type="component" value="Unassembled WGS sequence"/>
</dbReference>
<dbReference type="PANTHER" id="PTHR14430">
    <property type="entry name" value="RABIN3-RELATED"/>
    <property type="match status" value="1"/>
</dbReference>
<dbReference type="AlphaFoldDB" id="A0AA85FNH6"/>
<accession>A0AA85FNH6</accession>
<evidence type="ECO:0000313" key="5">
    <source>
        <dbReference type="Proteomes" id="UP000050792"/>
    </source>
</evidence>
<reference evidence="5" key="1">
    <citation type="submission" date="2022-06" db="EMBL/GenBank/DDBJ databases">
        <authorList>
            <person name="Berger JAMES D."/>
            <person name="Berger JAMES D."/>
        </authorList>
    </citation>
    <scope>NUCLEOTIDE SEQUENCE [LARGE SCALE GENOMIC DNA]</scope>
</reference>
<dbReference type="Gene3D" id="1.20.5.4880">
    <property type="match status" value="1"/>
</dbReference>
<feature type="domain" description="GDP/GTP exchange factor Sec2 N-terminal" evidence="4">
    <location>
        <begin position="36"/>
        <end position="108"/>
    </location>
</feature>
<dbReference type="InterPro" id="IPR040351">
    <property type="entry name" value="RAB3IL/RAB3IP/Sec2"/>
</dbReference>
<sequence length="582" mass="66969">MLNSFCLILKKNLLICLSSPMYSFLKKYFYITFILQYSLTYNDMISLEEKIKITSEENIGLKSYIERMNNECMELNATLFEEANRMVHEALSKEQYAVRQAKEKIQENEILQSEVRALKLLVAELSSSITNQKIKNSLNSTRMKYDNIACNKSPEIYRKLATSNLFEVKRNNAKYGGLEQFNRRDLLTAVITHRPCKNNLDIDTFEEFLEWIQNDCPLNLPMIAFTELNEQLLCHQDNTKEGEEKEHSKKEFSELMTKINIPSQILDKTVINNQTDENTTTTNNNNEKNNHLTFSNSFGVHNDIVNDIEKISSSNNNYDNHGKSKESNRSNHIIKTIAITLKNSTESNNDYTVKEISNDSVNNHNDSQIKTTTDDKYSSPIVINCDKTNSSFNSNHIPLDKSLSKFIYRLYLQDIKPCFQFIDRKLISSIYQALPELGLEITPITPELGGGLRRNNDVNGGDKTVKVSREYCSLMPKYEAAFRMKIRTPDSNEIDCKISLPARDRLVAIVNLFQYLSIIKRGLDSSPMVNVNRKNNCNNYDNNGTETITKEVEIQEQQLRTIQRHRLNIALARLGYGAPDLE</sequence>
<organism evidence="5 6">
    <name type="scientific">Schistosoma rodhaini</name>
    <dbReference type="NCBI Taxonomy" id="6188"/>
    <lineage>
        <taxon>Eukaryota</taxon>
        <taxon>Metazoa</taxon>
        <taxon>Spiralia</taxon>
        <taxon>Lophotrochozoa</taxon>
        <taxon>Platyhelminthes</taxon>
        <taxon>Trematoda</taxon>
        <taxon>Digenea</taxon>
        <taxon>Strigeidida</taxon>
        <taxon>Schistosomatoidea</taxon>
        <taxon>Schistosomatidae</taxon>
        <taxon>Schistosoma</taxon>
    </lineage>
</organism>
<dbReference type="GO" id="GO:0070319">
    <property type="term" value="C:Golgi to plasma membrane transport vesicle"/>
    <property type="evidence" value="ECO:0007669"/>
    <property type="project" value="TreeGrafter"/>
</dbReference>
<feature type="coiled-coil region" evidence="3">
    <location>
        <begin position="65"/>
        <end position="121"/>
    </location>
</feature>
<evidence type="ECO:0000256" key="2">
    <source>
        <dbReference type="ARBA" id="ARBA00025794"/>
    </source>
</evidence>
<dbReference type="GO" id="GO:0006887">
    <property type="term" value="P:exocytosis"/>
    <property type="evidence" value="ECO:0007669"/>
    <property type="project" value="TreeGrafter"/>
</dbReference>
<protein>
    <submittedName>
        <fullName evidence="6">BHLH domain-containing protein</fullName>
    </submittedName>
</protein>
<name>A0AA85FNH6_9TREM</name>
<dbReference type="CDD" id="cd21044">
    <property type="entry name" value="Rab11BD_RAB3IP_like"/>
    <property type="match status" value="1"/>
</dbReference>
<proteinExistence type="inferred from homology"/>
<evidence type="ECO:0000259" key="4">
    <source>
        <dbReference type="Pfam" id="PF06428"/>
    </source>
</evidence>
<keyword evidence="1 3" id="KW-0175">Coiled coil</keyword>
<evidence type="ECO:0000256" key="1">
    <source>
        <dbReference type="ARBA" id="ARBA00023054"/>
    </source>
</evidence>
<dbReference type="PANTHER" id="PTHR14430:SF0">
    <property type="entry name" value="SEC2P DOMAIN-CONTAINING PROTEIN"/>
    <property type="match status" value="1"/>
</dbReference>
<evidence type="ECO:0000256" key="3">
    <source>
        <dbReference type="SAM" id="Coils"/>
    </source>
</evidence>